<dbReference type="PANTHER" id="PTHR38436:SF1">
    <property type="entry name" value="ESTER CYCLASE"/>
    <property type="match status" value="1"/>
</dbReference>
<evidence type="ECO:0000313" key="1">
    <source>
        <dbReference type="EMBL" id="PFE11934.1"/>
    </source>
</evidence>
<protein>
    <submittedName>
        <fullName evidence="1">Pyruvate kinase</fullName>
    </submittedName>
</protein>
<gene>
    <name evidence="1" type="ORF">CN307_20790</name>
</gene>
<dbReference type="Gene3D" id="3.10.450.50">
    <property type="match status" value="1"/>
</dbReference>
<dbReference type="Pfam" id="PF07366">
    <property type="entry name" value="SnoaL"/>
    <property type="match status" value="1"/>
</dbReference>
<dbReference type="InterPro" id="IPR032710">
    <property type="entry name" value="NTF2-like_dom_sf"/>
</dbReference>
<dbReference type="SUPFAM" id="SSF54427">
    <property type="entry name" value="NTF2-like"/>
    <property type="match status" value="1"/>
</dbReference>
<dbReference type="EMBL" id="NTRR01000033">
    <property type="protein sequence ID" value="PFE11934.1"/>
    <property type="molecule type" value="Genomic_DNA"/>
</dbReference>
<dbReference type="Proteomes" id="UP000220032">
    <property type="component" value="Unassembled WGS sequence"/>
</dbReference>
<sequence>MKLEKSLIITIISVFILGVVSTLVYQASTGNNKGNSIKSENVASVSKEVKENENEKNKKMVVDFYNEVFNKHNIDIIPKYVSEDYKQHNPFVADGRKAFMDFFKEDFVKNPNSSAEIKRVVAEGDTVALHVHSRTNSQDKGVAIVDIFRIKDGKIVEHWDVIQEIPSEAANDNTMF</sequence>
<dbReference type="AlphaFoldDB" id="A0A2A8ZVT1"/>
<dbReference type="PANTHER" id="PTHR38436">
    <property type="entry name" value="POLYKETIDE CYCLASE SNOAL-LIKE DOMAIN"/>
    <property type="match status" value="1"/>
</dbReference>
<name>A0A2A8ZVT1_BACCE</name>
<accession>A0A2A8ZVT1</accession>
<keyword evidence="1" id="KW-0670">Pyruvate</keyword>
<keyword evidence="1" id="KW-0808">Transferase</keyword>
<keyword evidence="1" id="KW-0418">Kinase</keyword>
<dbReference type="GO" id="GO:0016301">
    <property type="term" value="F:kinase activity"/>
    <property type="evidence" value="ECO:0007669"/>
    <property type="project" value="UniProtKB-KW"/>
</dbReference>
<reference evidence="1 2" key="1">
    <citation type="submission" date="2017-09" db="EMBL/GenBank/DDBJ databases">
        <title>Large-scale bioinformatics analysis of Bacillus genomes uncovers conserved roles of natural products in bacterial physiology.</title>
        <authorList>
            <consortium name="Agbiome Team Llc"/>
            <person name="Bleich R.M."/>
            <person name="Grubbs K.J."/>
            <person name="Santa Maria K.C."/>
            <person name="Allen S.E."/>
            <person name="Farag S."/>
            <person name="Shank E.A."/>
            <person name="Bowers A."/>
        </authorList>
    </citation>
    <scope>NUCLEOTIDE SEQUENCE [LARGE SCALE GENOMIC DNA]</scope>
    <source>
        <strain evidence="1 2">AFS022681</strain>
    </source>
</reference>
<organism evidence="1 2">
    <name type="scientific">Bacillus cereus</name>
    <dbReference type="NCBI Taxonomy" id="1396"/>
    <lineage>
        <taxon>Bacteria</taxon>
        <taxon>Bacillati</taxon>
        <taxon>Bacillota</taxon>
        <taxon>Bacilli</taxon>
        <taxon>Bacillales</taxon>
        <taxon>Bacillaceae</taxon>
        <taxon>Bacillus</taxon>
        <taxon>Bacillus cereus group</taxon>
    </lineage>
</organism>
<proteinExistence type="predicted"/>
<evidence type="ECO:0000313" key="2">
    <source>
        <dbReference type="Proteomes" id="UP000220032"/>
    </source>
</evidence>
<dbReference type="InterPro" id="IPR009959">
    <property type="entry name" value="Cyclase_SnoaL-like"/>
</dbReference>
<comment type="caution">
    <text evidence="1">The sequence shown here is derived from an EMBL/GenBank/DDBJ whole genome shotgun (WGS) entry which is preliminary data.</text>
</comment>
<dbReference type="GO" id="GO:0030638">
    <property type="term" value="P:polyketide metabolic process"/>
    <property type="evidence" value="ECO:0007669"/>
    <property type="project" value="InterPro"/>
</dbReference>
<dbReference type="RefSeq" id="WP_098343267.1">
    <property type="nucleotide sequence ID" value="NZ_NTRR01000033.1"/>
</dbReference>